<name>A0ABM8Z4X7_9LACO</name>
<dbReference type="Proteomes" id="UP000789707">
    <property type="component" value="Unassembled WGS sequence"/>
</dbReference>
<reference evidence="1 2" key="1">
    <citation type="submission" date="2021-11" db="EMBL/GenBank/DDBJ databases">
        <authorList>
            <person name="Depoorter E."/>
        </authorList>
    </citation>
    <scope>NUCLEOTIDE SEQUENCE [LARGE SCALE GENOMIC DNA]</scope>
    <source>
        <strain evidence="1 2">LMG 24289</strain>
    </source>
</reference>
<evidence type="ECO:0000313" key="2">
    <source>
        <dbReference type="Proteomes" id="UP000789707"/>
    </source>
</evidence>
<accession>A0ABM8Z4X7</accession>
<sequence>MYFYKILVQRNKKHSPFYNFLDKDSYIVGNKKFSFAIQYNPEKYNDLLLDNNIFKEFNECNVQQLIMTNQKFLEIIYYQKIFNIELRNCKFDCGDIDDYLDDDEIDVNELRSIILENKLTIKEISCITTDYKHLILQKNGVLGFDDDLSKNKKYNGIIRLIDTLNLGLKVIKE</sequence>
<dbReference type="RefSeq" id="WP_230095961.1">
    <property type="nucleotide sequence ID" value="NZ_CAKKNS010000001.1"/>
</dbReference>
<keyword evidence="2" id="KW-1185">Reference proteome</keyword>
<evidence type="ECO:0000313" key="1">
    <source>
        <dbReference type="EMBL" id="CAH0415883.1"/>
    </source>
</evidence>
<dbReference type="EMBL" id="CAKKNS010000001">
    <property type="protein sequence ID" value="CAH0415883.1"/>
    <property type="molecule type" value="Genomic_DNA"/>
</dbReference>
<protein>
    <submittedName>
        <fullName evidence="1">Uncharacterized protein</fullName>
    </submittedName>
</protein>
<proteinExistence type="predicted"/>
<organism evidence="1 2">
    <name type="scientific">Periweissella fabaria</name>
    <dbReference type="NCBI Taxonomy" id="546157"/>
    <lineage>
        <taxon>Bacteria</taxon>
        <taxon>Bacillati</taxon>
        <taxon>Bacillota</taxon>
        <taxon>Bacilli</taxon>
        <taxon>Lactobacillales</taxon>
        <taxon>Lactobacillaceae</taxon>
        <taxon>Periweissella</taxon>
    </lineage>
</organism>
<comment type="caution">
    <text evidence="1">The sequence shown here is derived from an EMBL/GenBank/DDBJ whole genome shotgun (WGS) entry which is preliminary data.</text>
</comment>
<gene>
    <name evidence="1" type="ORF">WFA24289_00181</name>
</gene>